<dbReference type="Proteomes" id="UP000198817">
    <property type="component" value="Unassembled WGS sequence"/>
</dbReference>
<evidence type="ECO:0000256" key="3">
    <source>
        <dbReference type="ARBA" id="ARBA00023014"/>
    </source>
</evidence>
<dbReference type="Gene3D" id="3.30.70.20">
    <property type="match status" value="1"/>
</dbReference>
<dbReference type="PANTHER" id="PTHR42686:SF1">
    <property type="entry name" value="GH17980P-RELATED"/>
    <property type="match status" value="1"/>
</dbReference>
<evidence type="ECO:0000256" key="1">
    <source>
        <dbReference type="ARBA" id="ARBA00022723"/>
    </source>
</evidence>
<dbReference type="Gene3D" id="3.20.20.100">
    <property type="entry name" value="NADP-dependent oxidoreductase domain"/>
    <property type="match status" value="1"/>
</dbReference>
<keyword evidence="3" id="KW-0411">Iron-sulfur</keyword>
<dbReference type="InterPro" id="IPR017900">
    <property type="entry name" value="4Fe4S_Fe_S_CS"/>
</dbReference>
<keyword evidence="1" id="KW-0479">Metal-binding</keyword>
<evidence type="ECO:0000313" key="6">
    <source>
        <dbReference type="Proteomes" id="UP000198817"/>
    </source>
</evidence>
<dbReference type="CDD" id="cd19100">
    <property type="entry name" value="AKR_unchar"/>
    <property type="match status" value="1"/>
</dbReference>
<feature type="domain" description="4Fe-4S ferredoxin-type" evidence="4">
    <location>
        <begin position="303"/>
        <end position="330"/>
    </location>
</feature>
<dbReference type="SUPFAM" id="SSF51430">
    <property type="entry name" value="NAD(P)-linked oxidoreductase"/>
    <property type="match status" value="1"/>
</dbReference>
<reference evidence="5 6" key="1">
    <citation type="submission" date="2016-10" db="EMBL/GenBank/DDBJ databases">
        <authorList>
            <person name="de Groot N.N."/>
        </authorList>
    </citation>
    <scope>NUCLEOTIDE SEQUENCE [LARGE SCALE GENOMIC DNA]</scope>
    <source>
        <strain evidence="5 6">KHGC13</strain>
    </source>
</reference>
<dbReference type="Pfam" id="PF00248">
    <property type="entry name" value="Aldo_ket_red"/>
    <property type="match status" value="1"/>
</dbReference>
<dbReference type="AlphaFoldDB" id="A0A1I7FZL0"/>
<accession>A0A1I7FZL0</accession>
<dbReference type="PANTHER" id="PTHR42686">
    <property type="entry name" value="GH17980P-RELATED"/>
    <property type="match status" value="1"/>
</dbReference>
<dbReference type="InterPro" id="IPR020471">
    <property type="entry name" value="AKR"/>
</dbReference>
<dbReference type="PROSITE" id="PS51379">
    <property type="entry name" value="4FE4S_FER_2"/>
    <property type="match status" value="2"/>
</dbReference>
<dbReference type="PROSITE" id="PS00198">
    <property type="entry name" value="4FE4S_FER_1"/>
    <property type="match status" value="1"/>
</dbReference>
<dbReference type="GO" id="GO:0051536">
    <property type="term" value="F:iron-sulfur cluster binding"/>
    <property type="evidence" value="ECO:0007669"/>
    <property type="project" value="UniProtKB-KW"/>
</dbReference>
<dbReference type="InterPro" id="IPR017896">
    <property type="entry name" value="4Fe4S_Fe-S-bd"/>
</dbReference>
<keyword evidence="6" id="KW-1185">Reference proteome</keyword>
<organism evidence="5 6">
    <name type="scientific">Eubacterium pyruvativorans</name>
    <dbReference type="NCBI Taxonomy" id="155865"/>
    <lineage>
        <taxon>Bacteria</taxon>
        <taxon>Bacillati</taxon>
        <taxon>Bacillota</taxon>
        <taxon>Clostridia</taxon>
        <taxon>Eubacteriales</taxon>
        <taxon>Eubacteriaceae</taxon>
        <taxon>Eubacterium</taxon>
    </lineage>
</organism>
<protein>
    <submittedName>
        <fullName evidence="5">4Fe-4S binding domain-containing protein</fullName>
    </submittedName>
</protein>
<evidence type="ECO:0000259" key="4">
    <source>
        <dbReference type="PROSITE" id="PS51379"/>
    </source>
</evidence>
<name>A0A1I7FZL0_9FIRM</name>
<dbReference type="InterPro" id="IPR023210">
    <property type="entry name" value="NADP_OxRdtase_dom"/>
</dbReference>
<dbReference type="InterPro" id="IPR036812">
    <property type="entry name" value="NAD(P)_OxRdtase_dom_sf"/>
</dbReference>
<gene>
    <name evidence="5" type="ORF">SAMN05216508_10448</name>
</gene>
<sequence>MGPMKKKRLGTTDLYVTPVGMGTLTMGFSQKNLPEEEGAAVIVHAAARGINFFDTAQYYDTYRYLAPALREIRRRGIPEPVISSKTLAEDYEGTRDAVEECLQSLDRSAVDIFLLHEVRGMDDFRRREGAWKALLDMKAEGLIRAAGISTHHVDACRGMAEAAGCDVVFPLINLTGLGIRTLDPDGSDRPASREEMEEAIRICHAWGRGIFTMKAFGGGNLIEDYVRCLDYASGIPGNQSVMIGMADTAQVDTALRYFQGELDRTYVPDITGKRLMVDQSDCEGCGTCKARCVSHAIHWNENGLAEIDQKKCVHCGYCAPVCPVRAIIFL</sequence>
<dbReference type="SUPFAM" id="SSF54862">
    <property type="entry name" value="4Fe-4S ferredoxins"/>
    <property type="match status" value="1"/>
</dbReference>
<dbReference type="EMBL" id="FPBT01000004">
    <property type="protein sequence ID" value="SFU41603.1"/>
    <property type="molecule type" value="Genomic_DNA"/>
</dbReference>
<proteinExistence type="predicted"/>
<feature type="domain" description="4Fe-4S ferredoxin-type" evidence="4">
    <location>
        <begin position="273"/>
        <end position="302"/>
    </location>
</feature>
<dbReference type="Pfam" id="PF00037">
    <property type="entry name" value="Fer4"/>
    <property type="match status" value="1"/>
</dbReference>
<evidence type="ECO:0000313" key="5">
    <source>
        <dbReference type="EMBL" id="SFU41603.1"/>
    </source>
</evidence>
<keyword evidence="2" id="KW-0408">Iron</keyword>
<dbReference type="GO" id="GO:0046872">
    <property type="term" value="F:metal ion binding"/>
    <property type="evidence" value="ECO:0007669"/>
    <property type="project" value="UniProtKB-KW"/>
</dbReference>
<evidence type="ECO:0000256" key="2">
    <source>
        <dbReference type="ARBA" id="ARBA00023004"/>
    </source>
</evidence>
<dbReference type="OrthoDB" id="9804790at2"/>
<dbReference type="GO" id="GO:0016491">
    <property type="term" value="F:oxidoreductase activity"/>
    <property type="evidence" value="ECO:0007669"/>
    <property type="project" value="InterPro"/>
</dbReference>
<dbReference type="STRING" id="155865.SAMN05216515_10483"/>
<dbReference type="GO" id="GO:0005829">
    <property type="term" value="C:cytosol"/>
    <property type="evidence" value="ECO:0007669"/>
    <property type="project" value="TreeGrafter"/>
</dbReference>